<comment type="caution">
    <text evidence="3">The sequence shown here is derived from an EMBL/GenBank/DDBJ whole genome shotgun (WGS) entry which is preliminary data.</text>
</comment>
<feature type="non-terminal residue" evidence="3">
    <location>
        <position position="1"/>
    </location>
</feature>
<organism evidence="3 4">
    <name type="scientific">Pristionchus mayeri</name>
    <dbReference type="NCBI Taxonomy" id="1317129"/>
    <lineage>
        <taxon>Eukaryota</taxon>
        <taxon>Metazoa</taxon>
        <taxon>Ecdysozoa</taxon>
        <taxon>Nematoda</taxon>
        <taxon>Chromadorea</taxon>
        <taxon>Rhabditida</taxon>
        <taxon>Rhabditina</taxon>
        <taxon>Diplogasteromorpha</taxon>
        <taxon>Diplogasteroidea</taxon>
        <taxon>Neodiplogasteridae</taxon>
        <taxon>Pristionchus</taxon>
    </lineage>
</organism>
<evidence type="ECO:0000313" key="3">
    <source>
        <dbReference type="EMBL" id="GMR40495.1"/>
    </source>
</evidence>
<sequence length="96" mass="10537">VQITFAQICYLIAALIIIVMCSVSLCCWCYRRKAAREQQEAYRRNMGAYQPVPAAAPGQPAMVPVAQRDANGKVTYVMVPAVAQQQQSSTDPSTSR</sequence>
<feature type="transmembrane region" description="Helical" evidence="1">
    <location>
        <begin position="12"/>
        <end position="30"/>
    </location>
</feature>
<evidence type="ECO:0000256" key="1">
    <source>
        <dbReference type="SAM" id="Phobius"/>
    </source>
</evidence>
<accession>A0AAN4ZMV2</accession>
<feature type="non-terminal residue" evidence="3">
    <location>
        <position position="96"/>
    </location>
</feature>
<keyword evidence="1" id="KW-1133">Transmembrane helix</keyword>
<protein>
    <submittedName>
        <fullName evidence="3">Uncharacterized protein</fullName>
    </submittedName>
</protein>
<evidence type="ECO:0000313" key="4">
    <source>
        <dbReference type="Proteomes" id="UP001328107"/>
    </source>
</evidence>
<dbReference type="EMBL" id="BTRK01000003">
    <property type="protein sequence ID" value="GMR40495.1"/>
    <property type="molecule type" value="Genomic_DNA"/>
</dbReference>
<dbReference type="AlphaFoldDB" id="A0AAN4ZMV2"/>
<dbReference type="Proteomes" id="UP001328107">
    <property type="component" value="Unassembled WGS sequence"/>
</dbReference>
<reference evidence="3" key="2">
    <citation type="submission" date="2023-06" db="EMBL/GenBank/DDBJ databases">
        <title>Genome assembly of Pristionchus species.</title>
        <authorList>
            <person name="Yoshida K."/>
            <person name="Sommer R.J."/>
        </authorList>
    </citation>
    <scope>NUCLEOTIDE SEQUENCE</scope>
    <source>
        <strain evidence="3 4">RS5460</strain>
    </source>
</reference>
<dbReference type="EMBL" id="BTRK01000003">
    <property type="protein sequence ID" value="GMR40494.1"/>
    <property type="molecule type" value="Genomic_DNA"/>
</dbReference>
<keyword evidence="1" id="KW-0812">Transmembrane</keyword>
<keyword evidence="4" id="KW-1185">Reference proteome</keyword>
<keyword evidence="1" id="KW-0472">Membrane</keyword>
<name>A0AAN4ZMV2_9BILA</name>
<gene>
    <name evidence="2" type="ORF">PMAYCL1PPCAC_10689</name>
    <name evidence="3" type="ORF">PMAYCL1PPCAC_10690</name>
</gene>
<evidence type="ECO:0000313" key="2">
    <source>
        <dbReference type="EMBL" id="GMR40494.1"/>
    </source>
</evidence>
<proteinExistence type="predicted"/>
<reference evidence="4" key="1">
    <citation type="submission" date="2022-10" db="EMBL/GenBank/DDBJ databases">
        <title>Genome assembly of Pristionchus species.</title>
        <authorList>
            <person name="Yoshida K."/>
            <person name="Sommer R.J."/>
        </authorList>
    </citation>
    <scope>NUCLEOTIDE SEQUENCE [LARGE SCALE GENOMIC DNA]</scope>
    <source>
        <strain evidence="4">RS5460</strain>
    </source>
</reference>